<organism evidence="2 3">
    <name type="scientific">Ajellomyces capsulatus (strain H143)</name>
    <name type="common">Darling's disease fungus</name>
    <name type="synonym">Histoplasma capsulatum</name>
    <dbReference type="NCBI Taxonomy" id="544712"/>
    <lineage>
        <taxon>Eukaryota</taxon>
        <taxon>Fungi</taxon>
        <taxon>Dikarya</taxon>
        <taxon>Ascomycota</taxon>
        <taxon>Pezizomycotina</taxon>
        <taxon>Eurotiomycetes</taxon>
        <taxon>Eurotiomycetidae</taxon>
        <taxon>Onygenales</taxon>
        <taxon>Ajellomycetaceae</taxon>
        <taxon>Histoplasma</taxon>
    </lineage>
</organism>
<name>C6HBM6_AJECH</name>
<dbReference type="Proteomes" id="UP000002624">
    <property type="component" value="Unassembled WGS sequence"/>
</dbReference>
<accession>C6HBM6</accession>
<feature type="compositionally biased region" description="Basic and acidic residues" evidence="1">
    <location>
        <begin position="39"/>
        <end position="52"/>
    </location>
</feature>
<gene>
    <name evidence="2" type="ORF">HCDG_03425</name>
</gene>
<sequence>MDGGSMHEEDGQVDKSARWQDSIAGYTDEEQEVGRRRRSSESRESREPGGLEILCLERERLGGSSEAEEKRRCRRRDDVVVVDAGSGAWSASHLPRAAPGLPQAEVRRLSWLAAANGPLGHWATGPGAGSGPIQKRKSNAMIYSSIPSIQSIHSVGFHSIQSSQFNPWR</sequence>
<dbReference type="AlphaFoldDB" id="C6HBM6"/>
<protein>
    <submittedName>
        <fullName evidence="2">Uncharacterized protein</fullName>
    </submittedName>
</protein>
<feature type="compositionally biased region" description="Basic and acidic residues" evidence="1">
    <location>
        <begin position="1"/>
        <end position="18"/>
    </location>
</feature>
<reference evidence="3" key="1">
    <citation type="submission" date="2009-05" db="EMBL/GenBank/DDBJ databases">
        <title>The genome sequence of Ajellomyces capsulatus strain H143.</title>
        <authorList>
            <person name="Champion M."/>
            <person name="Cuomo C.A."/>
            <person name="Ma L.-J."/>
            <person name="Henn M.R."/>
            <person name="Sil A."/>
            <person name="Goldman B."/>
            <person name="Young S.K."/>
            <person name="Kodira C.D."/>
            <person name="Zeng Q."/>
            <person name="Koehrsen M."/>
            <person name="Alvarado L."/>
            <person name="Berlin A.M."/>
            <person name="Borenstein D."/>
            <person name="Chen Z."/>
            <person name="Engels R."/>
            <person name="Freedman E."/>
            <person name="Gellesch M."/>
            <person name="Goldberg J."/>
            <person name="Griggs A."/>
            <person name="Gujja S."/>
            <person name="Heiman D.I."/>
            <person name="Hepburn T.A."/>
            <person name="Howarth C."/>
            <person name="Jen D."/>
            <person name="Larson L."/>
            <person name="Lewis B."/>
            <person name="Mehta T."/>
            <person name="Park D."/>
            <person name="Pearson M."/>
            <person name="Roberts A."/>
            <person name="Saif S."/>
            <person name="Shea T.D."/>
            <person name="Shenoy N."/>
            <person name="Sisk P."/>
            <person name="Stolte C."/>
            <person name="Sykes S."/>
            <person name="Walk T."/>
            <person name="White J."/>
            <person name="Yandava C."/>
            <person name="Klein B."/>
            <person name="McEwen J.G."/>
            <person name="Puccia R."/>
            <person name="Goldman G.H."/>
            <person name="Felipe M.S."/>
            <person name="Nino-Vega G."/>
            <person name="San-Blas G."/>
            <person name="Taylor J.W."/>
            <person name="Mendoza L."/>
            <person name="Galagan J.E."/>
            <person name="Nusbaum C."/>
            <person name="Birren B.W."/>
        </authorList>
    </citation>
    <scope>NUCLEOTIDE SEQUENCE [LARGE SCALE GENOMIC DNA]</scope>
    <source>
        <strain evidence="3">H143</strain>
    </source>
</reference>
<dbReference type="EMBL" id="GG692422">
    <property type="protein sequence ID" value="EER41966.1"/>
    <property type="molecule type" value="Genomic_DNA"/>
</dbReference>
<dbReference type="OMA" id="SARWQDS"/>
<proteinExistence type="predicted"/>
<evidence type="ECO:0000313" key="2">
    <source>
        <dbReference type="EMBL" id="EER41966.1"/>
    </source>
</evidence>
<evidence type="ECO:0000313" key="3">
    <source>
        <dbReference type="Proteomes" id="UP000002624"/>
    </source>
</evidence>
<dbReference type="HOGENOM" id="CLU_1578072_0_0_1"/>
<feature type="region of interest" description="Disordered" evidence="1">
    <location>
        <begin position="1"/>
        <end position="52"/>
    </location>
</feature>
<evidence type="ECO:0000256" key="1">
    <source>
        <dbReference type="SAM" id="MobiDB-lite"/>
    </source>
</evidence>
<dbReference type="VEuPathDB" id="FungiDB:HCDG_03425"/>